<evidence type="ECO:0000313" key="2">
    <source>
        <dbReference type="Proteomes" id="UP001055879"/>
    </source>
</evidence>
<name>A0ACB9DKF7_ARCLA</name>
<protein>
    <submittedName>
        <fullName evidence="1">Uncharacterized protein</fullName>
    </submittedName>
</protein>
<dbReference type="Proteomes" id="UP001055879">
    <property type="component" value="Linkage Group LG03"/>
</dbReference>
<reference evidence="2" key="1">
    <citation type="journal article" date="2022" name="Mol. Ecol. Resour.">
        <title>The genomes of chicory, endive, great burdock and yacon provide insights into Asteraceae palaeo-polyploidization history and plant inulin production.</title>
        <authorList>
            <person name="Fan W."/>
            <person name="Wang S."/>
            <person name="Wang H."/>
            <person name="Wang A."/>
            <person name="Jiang F."/>
            <person name="Liu H."/>
            <person name="Zhao H."/>
            <person name="Xu D."/>
            <person name="Zhang Y."/>
        </authorList>
    </citation>
    <scope>NUCLEOTIDE SEQUENCE [LARGE SCALE GENOMIC DNA]</scope>
    <source>
        <strain evidence="2">cv. Niubang</strain>
    </source>
</reference>
<organism evidence="1 2">
    <name type="scientific">Arctium lappa</name>
    <name type="common">Greater burdock</name>
    <name type="synonym">Lappa major</name>
    <dbReference type="NCBI Taxonomy" id="4217"/>
    <lineage>
        <taxon>Eukaryota</taxon>
        <taxon>Viridiplantae</taxon>
        <taxon>Streptophyta</taxon>
        <taxon>Embryophyta</taxon>
        <taxon>Tracheophyta</taxon>
        <taxon>Spermatophyta</taxon>
        <taxon>Magnoliopsida</taxon>
        <taxon>eudicotyledons</taxon>
        <taxon>Gunneridae</taxon>
        <taxon>Pentapetalae</taxon>
        <taxon>asterids</taxon>
        <taxon>campanulids</taxon>
        <taxon>Asterales</taxon>
        <taxon>Asteraceae</taxon>
        <taxon>Carduoideae</taxon>
        <taxon>Cardueae</taxon>
        <taxon>Arctiinae</taxon>
        <taxon>Arctium</taxon>
    </lineage>
</organism>
<sequence length="99" mass="11198">MSATDWPTASVAVAIPEATGGGWWCASGKTKRRKRYKTIPDVEREKSRSREGRDRDRESDRFRERGPIEGKIERGEKEEGFERGQGTIERIACDGDNAL</sequence>
<dbReference type="EMBL" id="CM042049">
    <property type="protein sequence ID" value="KAI3747037.1"/>
    <property type="molecule type" value="Genomic_DNA"/>
</dbReference>
<comment type="caution">
    <text evidence="1">The sequence shown here is derived from an EMBL/GenBank/DDBJ whole genome shotgun (WGS) entry which is preliminary data.</text>
</comment>
<keyword evidence="2" id="KW-1185">Reference proteome</keyword>
<accession>A0ACB9DKF7</accession>
<gene>
    <name evidence="1" type="ORF">L6452_09480</name>
</gene>
<proteinExistence type="predicted"/>
<reference evidence="1 2" key="2">
    <citation type="journal article" date="2022" name="Mol. Ecol. Resour.">
        <title>The genomes of chicory, endive, great burdock and yacon provide insights into Asteraceae paleo-polyploidization history and plant inulin production.</title>
        <authorList>
            <person name="Fan W."/>
            <person name="Wang S."/>
            <person name="Wang H."/>
            <person name="Wang A."/>
            <person name="Jiang F."/>
            <person name="Liu H."/>
            <person name="Zhao H."/>
            <person name="Xu D."/>
            <person name="Zhang Y."/>
        </authorList>
    </citation>
    <scope>NUCLEOTIDE SEQUENCE [LARGE SCALE GENOMIC DNA]</scope>
    <source>
        <strain evidence="2">cv. Niubang</strain>
    </source>
</reference>
<evidence type="ECO:0000313" key="1">
    <source>
        <dbReference type="EMBL" id="KAI3747037.1"/>
    </source>
</evidence>